<dbReference type="OrthoDB" id="257609at2"/>
<evidence type="ECO:0000256" key="3">
    <source>
        <dbReference type="PIRSR" id="PIRSR000390-1"/>
    </source>
</evidence>
<accession>A0A2S8FQ52</accession>
<evidence type="ECO:0000256" key="4">
    <source>
        <dbReference type="PIRSR" id="PIRSR000390-2"/>
    </source>
</evidence>
<dbReference type="PIRSF" id="PIRSF000390">
    <property type="entry name" value="PLP_StrS"/>
    <property type="match status" value="1"/>
</dbReference>
<sequence>MWPIANDPAIREALLCAYEDGSWGRYHGPNVERLEEVLAEMHGVKHAMVCASGTIAVQIALRSLNAQDGSEVILAAYDFPGNFRAIQDAGLFPVLADIDPNTWCLDAGNIEAAISKSTVAIIVSHLHGGTAAMRQVNEIAAAHGIAVIEDACQATGAIVEGKWAGSSGELGVLSFGGSKLVTAGRGGAILTDRDDLLQRAKIYCERGNHAFPLSELQAAVILPQLEQLEIRNQKRSKSLSLLRKKLTDIESVLRPVVCSSEHPAFYKHAWLCESSQRAQHLTQLAIRDQVPLGEGFRGFYKRPSSQTRKVGLLQHSRDAASRTLLLHHPVLLQDEMVIDWLATWLRCAISEE</sequence>
<keyword evidence="1 4" id="KW-0663">Pyridoxal phosphate</keyword>
<evidence type="ECO:0000256" key="1">
    <source>
        <dbReference type="ARBA" id="ARBA00022898"/>
    </source>
</evidence>
<gene>
    <name evidence="6" type="ORF">C5Y83_12325</name>
</gene>
<dbReference type="PANTHER" id="PTHR30244">
    <property type="entry name" value="TRANSAMINASE"/>
    <property type="match status" value="1"/>
</dbReference>
<name>A0A2S8FQ52_9BACT</name>
<dbReference type="InterPro" id="IPR015424">
    <property type="entry name" value="PyrdxlP-dep_Trfase"/>
</dbReference>
<proteinExistence type="inferred from homology"/>
<evidence type="ECO:0000313" key="6">
    <source>
        <dbReference type="EMBL" id="PQO34312.1"/>
    </source>
</evidence>
<feature type="active site" description="Proton acceptor" evidence="3">
    <location>
        <position position="179"/>
    </location>
</feature>
<dbReference type="RefSeq" id="WP_105330042.1">
    <property type="nucleotide sequence ID" value="NZ_PUHY01000010.1"/>
</dbReference>
<dbReference type="InterPro" id="IPR015422">
    <property type="entry name" value="PyrdxlP-dep_Trfase_small"/>
</dbReference>
<dbReference type="AlphaFoldDB" id="A0A2S8FQ52"/>
<dbReference type="Proteomes" id="UP000238322">
    <property type="component" value="Unassembled WGS sequence"/>
</dbReference>
<organism evidence="6 7">
    <name type="scientific">Blastopirellula marina</name>
    <dbReference type="NCBI Taxonomy" id="124"/>
    <lineage>
        <taxon>Bacteria</taxon>
        <taxon>Pseudomonadati</taxon>
        <taxon>Planctomycetota</taxon>
        <taxon>Planctomycetia</taxon>
        <taxon>Pirellulales</taxon>
        <taxon>Pirellulaceae</taxon>
        <taxon>Blastopirellula</taxon>
    </lineage>
</organism>
<dbReference type="SUPFAM" id="SSF53383">
    <property type="entry name" value="PLP-dependent transferases"/>
    <property type="match status" value="1"/>
</dbReference>
<dbReference type="Gene3D" id="3.40.640.10">
    <property type="entry name" value="Type I PLP-dependent aspartate aminotransferase-like (Major domain)"/>
    <property type="match status" value="1"/>
</dbReference>
<feature type="modified residue" description="N6-(pyridoxal phosphate)lysine" evidence="4">
    <location>
        <position position="179"/>
    </location>
</feature>
<evidence type="ECO:0000256" key="2">
    <source>
        <dbReference type="ARBA" id="ARBA00037999"/>
    </source>
</evidence>
<protein>
    <submittedName>
        <fullName evidence="6">Perosamine synthetase</fullName>
    </submittedName>
</protein>
<dbReference type="EMBL" id="PUHY01000010">
    <property type="protein sequence ID" value="PQO34312.1"/>
    <property type="molecule type" value="Genomic_DNA"/>
</dbReference>
<comment type="caution">
    <text evidence="6">The sequence shown here is derived from an EMBL/GenBank/DDBJ whole genome shotgun (WGS) entry which is preliminary data.</text>
</comment>
<comment type="similarity">
    <text evidence="2 5">Belongs to the DegT/DnrJ/EryC1 family.</text>
</comment>
<dbReference type="GO" id="GO:0000271">
    <property type="term" value="P:polysaccharide biosynthetic process"/>
    <property type="evidence" value="ECO:0007669"/>
    <property type="project" value="TreeGrafter"/>
</dbReference>
<dbReference type="PANTHER" id="PTHR30244:SF36">
    <property type="entry name" value="3-OXO-GLUCOSE-6-PHOSPHATE:GLUTAMATE AMINOTRANSFERASE"/>
    <property type="match status" value="1"/>
</dbReference>
<reference evidence="6 7" key="1">
    <citation type="submission" date="2018-02" db="EMBL/GenBank/DDBJ databases">
        <title>Comparative genomes isolates from brazilian mangrove.</title>
        <authorList>
            <person name="Araujo J.E."/>
            <person name="Taketani R.G."/>
            <person name="Silva M.C.P."/>
            <person name="Loureco M.V."/>
            <person name="Andreote F.D."/>
        </authorList>
    </citation>
    <scope>NUCLEOTIDE SEQUENCE [LARGE SCALE GENOMIC DNA]</scope>
    <source>
        <strain evidence="6 7">Hex-1 MGV</strain>
    </source>
</reference>
<dbReference type="Gene3D" id="3.90.1150.10">
    <property type="entry name" value="Aspartate Aminotransferase, domain 1"/>
    <property type="match status" value="1"/>
</dbReference>
<dbReference type="GO" id="GO:0030170">
    <property type="term" value="F:pyridoxal phosphate binding"/>
    <property type="evidence" value="ECO:0007669"/>
    <property type="project" value="TreeGrafter"/>
</dbReference>
<evidence type="ECO:0000256" key="5">
    <source>
        <dbReference type="RuleBase" id="RU004508"/>
    </source>
</evidence>
<dbReference type="GO" id="GO:0008483">
    <property type="term" value="F:transaminase activity"/>
    <property type="evidence" value="ECO:0007669"/>
    <property type="project" value="TreeGrafter"/>
</dbReference>
<dbReference type="Pfam" id="PF01041">
    <property type="entry name" value="DegT_DnrJ_EryC1"/>
    <property type="match status" value="1"/>
</dbReference>
<evidence type="ECO:0000313" key="7">
    <source>
        <dbReference type="Proteomes" id="UP000238322"/>
    </source>
</evidence>
<dbReference type="InterPro" id="IPR015421">
    <property type="entry name" value="PyrdxlP-dep_Trfase_major"/>
</dbReference>
<dbReference type="InterPro" id="IPR000653">
    <property type="entry name" value="DegT/StrS_aminotransferase"/>
</dbReference>